<reference evidence="2 3" key="1">
    <citation type="submission" date="2019-08" db="EMBL/GenBank/DDBJ databases">
        <title>Professor.</title>
        <authorList>
            <person name="Park J.S."/>
        </authorList>
    </citation>
    <scope>NUCLEOTIDE SEQUENCE [LARGE SCALE GENOMIC DNA]</scope>
    <source>
        <strain evidence="2 3">176CP5-101</strain>
    </source>
</reference>
<organism evidence="2 3">
    <name type="scientific">Flagellimonas hymeniacidonis</name>
    <dbReference type="NCBI Taxonomy" id="2603628"/>
    <lineage>
        <taxon>Bacteria</taxon>
        <taxon>Pseudomonadati</taxon>
        <taxon>Bacteroidota</taxon>
        <taxon>Flavobacteriia</taxon>
        <taxon>Flavobacteriales</taxon>
        <taxon>Flavobacteriaceae</taxon>
        <taxon>Flagellimonas</taxon>
    </lineage>
</organism>
<proteinExistence type="predicted"/>
<keyword evidence="1" id="KW-0732">Signal</keyword>
<accession>A0A5C8V2L6</accession>
<dbReference type="RefSeq" id="WP_147744067.1">
    <property type="nucleotide sequence ID" value="NZ_VRUR01000002.1"/>
</dbReference>
<dbReference type="Proteomes" id="UP000321456">
    <property type="component" value="Unassembled WGS sequence"/>
</dbReference>
<keyword evidence="3" id="KW-1185">Reference proteome</keyword>
<evidence type="ECO:0000313" key="2">
    <source>
        <dbReference type="EMBL" id="TXN35332.1"/>
    </source>
</evidence>
<protein>
    <recommendedName>
        <fullName evidence="4">Sensor of ECF-type sigma factor</fullName>
    </recommendedName>
</protein>
<name>A0A5C8V2L6_9FLAO</name>
<dbReference type="EMBL" id="VRUR01000002">
    <property type="protein sequence ID" value="TXN35332.1"/>
    <property type="molecule type" value="Genomic_DNA"/>
</dbReference>
<evidence type="ECO:0000256" key="1">
    <source>
        <dbReference type="SAM" id="SignalP"/>
    </source>
</evidence>
<evidence type="ECO:0008006" key="4">
    <source>
        <dbReference type="Google" id="ProtNLM"/>
    </source>
</evidence>
<evidence type="ECO:0000313" key="3">
    <source>
        <dbReference type="Proteomes" id="UP000321456"/>
    </source>
</evidence>
<sequence>MNKRLLALCILMMNVTWFYAQGPARERIKTLKVAFITERLSLTSEEAQLFWPVYNEHEKILEGIRRKERLELKSKAVLLENMSSSESSALLDEYVALHEAKYNAEQDFIAKIRKVIPAKKTLLLLKAEEDFKKRLLQQIRKRKMGER</sequence>
<gene>
    <name evidence="2" type="ORF">FVB32_12155</name>
</gene>
<feature type="chain" id="PRO_5022735507" description="Sensor of ECF-type sigma factor" evidence="1">
    <location>
        <begin position="21"/>
        <end position="147"/>
    </location>
</feature>
<feature type="signal peptide" evidence="1">
    <location>
        <begin position="1"/>
        <end position="20"/>
    </location>
</feature>
<dbReference type="AlphaFoldDB" id="A0A5C8V2L6"/>
<comment type="caution">
    <text evidence="2">The sequence shown here is derived from an EMBL/GenBank/DDBJ whole genome shotgun (WGS) entry which is preliminary data.</text>
</comment>